<reference evidence="1 2" key="1">
    <citation type="submission" date="2024-12" db="EMBL/GenBank/DDBJ databases">
        <title>The unique morphological basis and parallel evolutionary history of personate flowers in Penstemon.</title>
        <authorList>
            <person name="Depatie T.H."/>
            <person name="Wessinger C.A."/>
        </authorList>
    </citation>
    <scope>NUCLEOTIDE SEQUENCE [LARGE SCALE GENOMIC DNA]</scope>
    <source>
        <strain evidence="1">WTNN_2</strain>
        <tissue evidence="1">Leaf</tissue>
    </source>
</reference>
<evidence type="ECO:0000313" key="1">
    <source>
        <dbReference type="EMBL" id="KAL3839013.1"/>
    </source>
</evidence>
<dbReference type="EMBL" id="JBJXBP010000003">
    <property type="protein sequence ID" value="KAL3839013.1"/>
    <property type="molecule type" value="Genomic_DNA"/>
</dbReference>
<accession>A0ABD3TSF1</accession>
<name>A0ABD3TSF1_9LAMI</name>
<protein>
    <recommendedName>
        <fullName evidence="3">Myb/SANT-like domain-containing protein</fullName>
    </recommendedName>
</protein>
<dbReference type="Proteomes" id="UP001634393">
    <property type="component" value="Unassembled WGS sequence"/>
</dbReference>
<gene>
    <name evidence="1" type="ORF">ACJIZ3_023604</name>
</gene>
<dbReference type="AlphaFoldDB" id="A0ABD3TSF1"/>
<comment type="caution">
    <text evidence="1">The sequence shown here is derived from an EMBL/GenBank/DDBJ whole genome shotgun (WGS) entry which is preliminary data.</text>
</comment>
<organism evidence="1 2">
    <name type="scientific">Penstemon smallii</name>
    <dbReference type="NCBI Taxonomy" id="265156"/>
    <lineage>
        <taxon>Eukaryota</taxon>
        <taxon>Viridiplantae</taxon>
        <taxon>Streptophyta</taxon>
        <taxon>Embryophyta</taxon>
        <taxon>Tracheophyta</taxon>
        <taxon>Spermatophyta</taxon>
        <taxon>Magnoliopsida</taxon>
        <taxon>eudicotyledons</taxon>
        <taxon>Gunneridae</taxon>
        <taxon>Pentapetalae</taxon>
        <taxon>asterids</taxon>
        <taxon>lamiids</taxon>
        <taxon>Lamiales</taxon>
        <taxon>Plantaginaceae</taxon>
        <taxon>Cheloneae</taxon>
        <taxon>Penstemon</taxon>
    </lineage>
</organism>
<proteinExistence type="predicted"/>
<keyword evidence="2" id="KW-1185">Reference proteome</keyword>
<evidence type="ECO:0000313" key="2">
    <source>
        <dbReference type="Proteomes" id="UP001634393"/>
    </source>
</evidence>
<sequence length="145" mass="16859">MFTIQKDGWTYDENWNFMAFFMNETKDKDLKDVDNLKKAHGRIASSMGTRFGLRFSFHSMKTKLEQMCIRHRFFKKFLNNSGVTYDIENCESTVTDAYWQAVNREDLDDDKNQGAIVPLNEVKEMQGRKLFDDDIEGGTKGETSG</sequence>
<evidence type="ECO:0008006" key="3">
    <source>
        <dbReference type="Google" id="ProtNLM"/>
    </source>
</evidence>